<reference evidence="16" key="1">
    <citation type="submission" date="2018-07" db="EMBL/GenBank/DDBJ databases">
        <authorList>
            <person name="Quirk P.G."/>
            <person name="Krulwich T.A."/>
        </authorList>
    </citation>
    <scope>NUCLEOTIDE SEQUENCE</scope>
</reference>
<feature type="compositionally biased region" description="Polar residues" evidence="14">
    <location>
        <begin position="996"/>
        <end position="1007"/>
    </location>
</feature>
<comment type="subcellular location">
    <subcellularLocation>
        <location evidence="1">Nucleus</location>
    </subcellularLocation>
</comment>
<dbReference type="GO" id="GO:0006338">
    <property type="term" value="P:chromatin remodeling"/>
    <property type="evidence" value="ECO:0007669"/>
    <property type="project" value="TreeGrafter"/>
</dbReference>
<feature type="compositionally biased region" description="Basic and acidic residues" evidence="14">
    <location>
        <begin position="907"/>
        <end position="939"/>
    </location>
</feature>
<keyword evidence="5" id="KW-0227">DNA damage</keyword>
<dbReference type="InterPro" id="IPR041430">
    <property type="entry name" value="ADD_ATRX"/>
</dbReference>
<evidence type="ECO:0000256" key="3">
    <source>
        <dbReference type="ARBA" id="ARBA00022723"/>
    </source>
</evidence>
<keyword evidence="11" id="KW-0234">DNA repair</keyword>
<dbReference type="EMBL" id="UFQT01000037">
    <property type="protein sequence ID" value="SSX18368.1"/>
    <property type="molecule type" value="Genomic_DNA"/>
</dbReference>
<dbReference type="PANTHER" id="PTHR46357">
    <property type="entry name" value="TRANSCRIPTIONAL REGULATOR ATRX"/>
    <property type="match status" value="1"/>
</dbReference>
<dbReference type="InterPro" id="IPR052131">
    <property type="entry name" value="ATRX_domain-containing"/>
</dbReference>
<comment type="similarity">
    <text evidence="2">Belongs to the SNF2/RAD54 helicase family.</text>
</comment>
<dbReference type="InterPro" id="IPR011011">
    <property type="entry name" value="Znf_FYVE_PHD"/>
</dbReference>
<evidence type="ECO:0000256" key="7">
    <source>
        <dbReference type="ARBA" id="ARBA00022801"/>
    </source>
</evidence>
<keyword evidence="7" id="KW-0378">Hydrolase</keyword>
<evidence type="ECO:0000256" key="4">
    <source>
        <dbReference type="ARBA" id="ARBA00022741"/>
    </source>
</evidence>
<feature type="compositionally biased region" description="Basic and acidic residues" evidence="14">
    <location>
        <begin position="878"/>
        <end position="888"/>
    </location>
</feature>
<feature type="compositionally biased region" description="Polar residues" evidence="14">
    <location>
        <begin position="692"/>
        <end position="703"/>
    </location>
</feature>
<sequence length="1062" mass="118086">MVTKLYDNSGFELSFEDEIPESERKLYLTIYPTVDKVAERRIHCTSCNAHIGTAPNAEAKIRMHPILRVTHCRNCHSFYNSGEFDKGEDGSELYCRWCGQGGEVYCCSNCPYVFCKKCIVQNFSRSMITEIERQDNWECFNCSPQILFNLRAQHWALMNFIEKQTKEILNSTMTGEEKEVAMAKDSTTCCRRKSNVVAKKRPSSPVKYPAKKPPEKEKVFRASELLGGGNAAPSVATRQQPVRAAALNAASNLVCAPDILSMFSDDAPDEPPSVPPAPRVQAQVPQRQVRQVTPVPPLAIRQYVGPQATGGGATIRPQAQVRSGQHAYVAGQPSNIPMVQISSNQGVRPGAYQRQPQAASGAPVYHTINGYRIDLNTAAQQETFRLPNGKLIQVKKQAPTSNVQPVGRTQIQVEQRAAVPINNSQPYAVRYQQPVMPVIQQQQRVLNGGQTQIQLQQNNYAQPQFQQLQPNQVRPNGPQIGLPLKPPPTLLQKPCHPPTPLGIARNAFEFKVYNSLEVCHQIIGKINTLSNYPSYKTVKHVSELKDLYTHLSYLLTYAIGRFKSVQDKCAEESKLLGLEEEKNKPKDDELEVIEKQTLVIDLEDSDDESGPSNKQTTLPLAPPKAEVRPSTSSSSSDSIPVIMGPAVTIPSNSFDIEDPKLKMIPRVEILKAETLIPSVEQLLKHEIKKTNETMSSESAQTENNTREKNEESEDEPISNLFEVTPDISVMMDEDDDAESDKDSLVEIVDSPASDNGQESQSQKEPDPQPKAVAAKTSSGTTSIDSSTANETDSDVIMIPDEDTLNASQEEGEIIAESNVVISLSSQESSKENDLENIETTQDSVMNNENFENNDQSVETNTDQPLVNKLDDTPMETDNTEHEHLENTNKEPPAIDESNEASTNENAHPVEEQPVNDKDSEIEKSEPYGESSEKSAKSDSLEEQISEKPVIQKESETNLANNPSEELNKEKIESNILEKEENEPKSTPMETDENTPKENSAPNPTERQITLEDVELFPEDEEESNKSENQSNKNNDLSIEDFNLGESELNDLADKFVQDGWDI</sequence>
<comment type="catalytic activity">
    <reaction evidence="13">
        <text>ATP + H2O = ADP + phosphate + H(+)</text>
        <dbReference type="Rhea" id="RHEA:13065"/>
        <dbReference type="ChEBI" id="CHEBI:15377"/>
        <dbReference type="ChEBI" id="CHEBI:15378"/>
        <dbReference type="ChEBI" id="CHEBI:30616"/>
        <dbReference type="ChEBI" id="CHEBI:43474"/>
        <dbReference type="ChEBI" id="CHEBI:456216"/>
        <dbReference type="EC" id="3.6.4.12"/>
    </reaction>
</comment>
<protein>
    <submittedName>
        <fullName evidence="16">CSON009544 protein</fullName>
    </submittedName>
</protein>
<dbReference type="GO" id="GO:0016787">
    <property type="term" value="F:hydrolase activity"/>
    <property type="evidence" value="ECO:0007669"/>
    <property type="project" value="UniProtKB-KW"/>
</dbReference>
<evidence type="ECO:0000313" key="16">
    <source>
        <dbReference type="EMBL" id="SSX18368.1"/>
    </source>
</evidence>
<dbReference type="CDD" id="cd11726">
    <property type="entry name" value="ADDz_ATRX"/>
    <property type="match status" value="1"/>
</dbReference>
<feature type="domain" description="PHD-type" evidence="15">
    <location>
        <begin position="32"/>
        <end position="170"/>
    </location>
</feature>
<evidence type="ECO:0000256" key="14">
    <source>
        <dbReference type="SAM" id="MobiDB-lite"/>
    </source>
</evidence>
<dbReference type="VEuPathDB" id="VectorBase:CSON009544"/>
<dbReference type="InterPro" id="IPR025766">
    <property type="entry name" value="ADD"/>
</dbReference>
<dbReference type="PROSITE" id="PS51533">
    <property type="entry name" value="ADD"/>
    <property type="match status" value="1"/>
</dbReference>
<feature type="compositionally biased region" description="Basic and acidic residues" evidence="14">
    <location>
        <begin position="965"/>
        <end position="983"/>
    </location>
</feature>
<organism evidence="16">
    <name type="scientific">Culicoides sonorensis</name>
    <name type="common">Biting midge</name>
    <dbReference type="NCBI Taxonomy" id="179676"/>
    <lineage>
        <taxon>Eukaryota</taxon>
        <taxon>Metazoa</taxon>
        <taxon>Ecdysozoa</taxon>
        <taxon>Arthropoda</taxon>
        <taxon>Hexapoda</taxon>
        <taxon>Insecta</taxon>
        <taxon>Pterygota</taxon>
        <taxon>Neoptera</taxon>
        <taxon>Endopterygota</taxon>
        <taxon>Diptera</taxon>
        <taxon>Nematocera</taxon>
        <taxon>Chironomoidea</taxon>
        <taxon>Ceratopogonidae</taxon>
        <taxon>Ceratopogoninae</taxon>
        <taxon>Culicoides</taxon>
        <taxon>Monoculicoides</taxon>
    </lineage>
</organism>
<evidence type="ECO:0000256" key="1">
    <source>
        <dbReference type="ARBA" id="ARBA00004123"/>
    </source>
</evidence>
<keyword evidence="12" id="KW-0539">Nucleus</keyword>
<evidence type="ECO:0000256" key="8">
    <source>
        <dbReference type="ARBA" id="ARBA00022833"/>
    </source>
</evidence>
<feature type="compositionally biased region" description="Acidic residues" evidence="14">
    <location>
        <begin position="1011"/>
        <end position="1022"/>
    </location>
</feature>
<feature type="region of interest" description="Disordered" evidence="14">
    <location>
        <begin position="265"/>
        <end position="289"/>
    </location>
</feature>
<keyword evidence="10" id="KW-0238">DNA-binding</keyword>
<dbReference type="GO" id="GO:0031297">
    <property type="term" value="P:replication fork processing"/>
    <property type="evidence" value="ECO:0007669"/>
    <property type="project" value="TreeGrafter"/>
</dbReference>
<feature type="compositionally biased region" description="Acidic residues" evidence="14">
    <location>
        <begin position="799"/>
        <end position="813"/>
    </location>
</feature>
<evidence type="ECO:0000256" key="9">
    <source>
        <dbReference type="ARBA" id="ARBA00022840"/>
    </source>
</evidence>
<feature type="region of interest" description="Disordered" evidence="14">
    <location>
        <begin position="689"/>
        <end position="1037"/>
    </location>
</feature>
<dbReference type="InterPro" id="IPR013083">
    <property type="entry name" value="Znf_RING/FYVE/PHD"/>
</dbReference>
<keyword evidence="4" id="KW-0547">Nucleotide-binding</keyword>
<proteinExistence type="inferred from homology"/>
<dbReference type="GO" id="GO:0003678">
    <property type="term" value="F:DNA helicase activity"/>
    <property type="evidence" value="ECO:0007669"/>
    <property type="project" value="UniProtKB-EC"/>
</dbReference>
<dbReference type="Pfam" id="PF17981">
    <property type="entry name" value="ADD_ATRX"/>
    <property type="match status" value="1"/>
</dbReference>
<dbReference type="GO" id="GO:0005524">
    <property type="term" value="F:ATP binding"/>
    <property type="evidence" value="ECO:0007669"/>
    <property type="project" value="UniProtKB-KW"/>
</dbReference>
<evidence type="ECO:0000256" key="11">
    <source>
        <dbReference type="ARBA" id="ARBA00023204"/>
    </source>
</evidence>
<dbReference type="GO" id="GO:0010468">
    <property type="term" value="P:regulation of gene expression"/>
    <property type="evidence" value="ECO:0007669"/>
    <property type="project" value="UniProtKB-ARBA"/>
</dbReference>
<feature type="compositionally biased region" description="Polar residues" evidence="14">
    <location>
        <begin position="837"/>
        <end position="864"/>
    </location>
</feature>
<dbReference type="GO" id="GO:0005634">
    <property type="term" value="C:nucleus"/>
    <property type="evidence" value="ECO:0007669"/>
    <property type="project" value="UniProtKB-SubCell"/>
</dbReference>
<dbReference type="GO" id="GO:0006281">
    <property type="term" value="P:DNA repair"/>
    <property type="evidence" value="ECO:0007669"/>
    <property type="project" value="UniProtKB-KW"/>
</dbReference>
<evidence type="ECO:0000256" key="6">
    <source>
        <dbReference type="ARBA" id="ARBA00022771"/>
    </source>
</evidence>
<evidence type="ECO:0000259" key="15">
    <source>
        <dbReference type="PROSITE" id="PS51533"/>
    </source>
</evidence>
<dbReference type="AlphaFoldDB" id="A0A336LXI6"/>
<evidence type="ECO:0000256" key="12">
    <source>
        <dbReference type="ARBA" id="ARBA00023242"/>
    </source>
</evidence>
<evidence type="ECO:0000256" key="2">
    <source>
        <dbReference type="ARBA" id="ARBA00007025"/>
    </source>
</evidence>
<name>A0A336LXI6_CULSO</name>
<dbReference type="Gene3D" id="3.30.40.10">
    <property type="entry name" value="Zinc/RING finger domain, C3HC4 (zinc finger)"/>
    <property type="match status" value="1"/>
</dbReference>
<dbReference type="GO" id="GO:0031490">
    <property type="term" value="F:chromatin DNA binding"/>
    <property type="evidence" value="ECO:0007669"/>
    <property type="project" value="TreeGrafter"/>
</dbReference>
<keyword evidence="9" id="KW-0067">ATP-binding</keyword>
<evidence type="ECO:0000256" key="13">
    <source>
        <dbReference type="ARBA" id="ARBA00047995"/>
    </source>
</evidence>
<feature type="compositionally biased region" description="Low complexity" evidence="14">
    <location>
        <begin position="776"/>
        <end position="787"/>
    </location>
</feature>
<keyword evidence="3" id="KW-0479">Metal-binding</keyword>
<gene>
    <name evidence="16" type="primary">CSON009544</name>
</gene>
<dbReference type="SUPFAM" id="SSF57903">
    <property type="entry name" value="FYVE/PHD zinc finger"/>
    <property type="match status" value="1"/>
</dbReference>
<dbReference type="GO" id="GO:0005721">
    <property type="term" value="C:pericentric heterochromatin"/>
    <property type="evidence" value="ECO:0007669"/>
    <property type="project" value="TreeGrafter"/>
</dbReference>
<dbReference type="GO" id="GO:0008270">
    <property type="term" value="F:zinc ion binding"/>
    <property type="evidence" value="ECO:0007669"/>
    <property type="project" value="UniProtKB-KW"/>
</dbReference>
<feature type="region of interest" description="Disordered" evidence="14">
    <location>
        <begin position="602"/>
        <end position="642"/>
    </location>
</feature>
<dbReference type="PANTHER" id="PTHR46357:SF1">
    <property type="entry name" value="TRANSCRIPTIONAL REGULATOR ATRX"/>
    <property type="match status" value="1"/>
</dbReference>
<keyword evidence="6" id="KW-0863">Zinc-finger</keyword>
<evidence type="ECO:0000256" key="5">
    <source>
        <dbReference type="ARBA" id="ARBA00022763"/>
    </source>
</evidence>
<feature type="compositionally biased region" description="Low complexity" evidence="14">
    <location>
        <begin position="279"/>
        <end position="289"/>
    </location>
</feature>
<accession>A0A336LXI6</accession>
<evidence type="ECO:0000256" key="10">
    <source>
        <dbReference type="ARBA" id="ARBA00023125"/>
    </source>
</evidence>
<keyword evidence="8" id="KW-0862">Zinc</keyword>
<feature type="compositionally biased region" description="Low complexity" evidence="14">
    <location>
        <begin position="1026"/>
        <end position="1035"/>
    </location>
</feature>